<feature type="compositionally biased region" description="Pro residues" evidence="2">
    <location>
        <begin position="1033"/>
        <end position="1043"/>
    </location>
</feature>
<keyword evidence="3" id="KW-0812">Transmembrane</keyword>
<keyword evidence="3" id="KW-0472">Membrane</keyword>
<dbReference type="AlphaFoldDB" id="A0AAE3DIZ1"/>
<dbReference type="InterPro" id="IPR013378">
    <property type="entry name" value="InlB-like_B-rpt"/>
</dbReference>
<accession>A0AAE3DIZ1</accession>
<proteinExistence type="predicted"/>
<comment type="subcellular location">
    <subcellularLocation>
        <location evidence="1">Cell envelope</location>
    </subcellularLocation>
</comment>
<dbReference type="GO" id="GO:0030313">
    <property type="term" value="C:cell envelope"/>
    <property type="evidence" value="ECO:0007669"/>
    <property type="project" value="UniProtKB-SubCell"/>
</dbReference>
<comment type="caution">
    <text evidence="5">The sequence shown here is derived from an EMBL/GenBank/DDBJ whole genome shotgun (WGS) entry which is preliminary data.</text>
</comment>
<reference evidence="5" key="1">
    <citation type="submission" date="2021-10" db="EMBL/GenBank/DDBJ databases">
        <title>Anaerobic single-cell dispensing facilitates the cultivation of human gut bacteria.</title>
        <authorList>
            <person name="Afrizal A."/>
        </authorList>
    </citation>
    <scope>NUCLEOTIDE SEQUENCE</scope>
    <source>
        <strain evidence="5">CLA-AA-H250</strain>
    </source>
</reference>
<dbReference type="Proteomes" id="UP001199424">
    <property type="component" value="Unassembled WGS sequence"/>
</dbReference>
<dbReference type="NCBIfam" id="TIGR02543">
    <property type="entry name" value="List_Bact_rpt"/>
    <property type="match status" value="1"/>
</dbReference>
<evidence type="ECO:0000256" key="4">
    <source>
        <dbReference type="SAM" id="SignalP"/>
    </source>
</evidence>
<dbReference type="RefSeq" id="WP_308449556.1">
    <property type="nucleotide sequence ID" value="NZ_JAJEQC010000009.1"/>
</dbReference>
<dbReference type="EMBL" id="JAJEQC010000009">
    <property type="protein sequence ID" value="MCC2137314.1"/>
    <property type="molecule type" value="Genomic_DNA"/>
</dbReference>
<evidence type="ECO:0000256" key="1">
    <source>
        <dbReference type="ARBA" id="ARBA00004196"/>
    </source>
</evidence>
<name>A0AAE3DIZ1_9FIRM</name>
<feature type="chain" id="PRO_5042047654" evidence="4">
    <location>
        <begin position="25"/>
        <end position="1091"/>
    </location>
</feature>
<gene>
    <name evidence="5" type="ORF">LKD31_09825</name>
</gene>
<feature type="region of interest" description="Disordered" evidence="2">
    <location>
        <begin position="1025"/>
        <end position="1049"/>
    </location>
</feature>
<keyword evidence="4" id="KW-0732">Signal</keyword>
<evidence type="ECO:0000313" key="6">
    <source>
        <dbReference type="Proteomes" id="UP001199424"/>
    </source>
</evidence>
<feature type="signal peptide" evidence="4">
    <location>
        <begin position="1"/>
        <end position="24"/>
    </location>
</feature>
<keyword evidence="3" id="KW-1133">Transmembrane helix</keyword>
<sequence length="1091" mass="118397">MKKKFLAVLLVLCAVVLFALPAYAASDTSVGYTVNVTLSADSYFCGTEGHTGEVTSISIKNVDSSEWDTSETRPLTVLFEVSFKCSTCGVSGTKIANNALSLTFRDADSCHAPFNASVTARKLLTGRDDSITFTLTRDKIGYAEKIDKKDATCTESGISQTCWECQGCKQIFSDENCTNKLANDISGVTIPASGHSLTRYEAQDANCQHDGWVEHWRCGKCNGYFLDATGLNPTGSSSVMRYDRNKHVGDTVYVPYNLEGKRNHKVYPSCHPDIFTTEPHVLGDSSKGEDPDYCALCGQIVAAKVLHSVDPYEKRFFAHDDAIADFNSSETSEEIHFLRSFDRTVSINKAGTVRLAEGKYITYMNVGDYDVTIWNDGKITNLNAYSSTTLRGSKTGTYGKITNRTEGGTVGDLLFRVNSNSAYYVTEDLQWISRAAASGSSISEVRVLYSPFTYIEITGDGVKAATDEADKYKLTALRGETVILDVATYSIQPAMNFPGSDSSITWDYGGIPDDHVHVDRNVDWKDLRLTITDLPSGTYTLTFTRTAVNKFSVSATLVLTVEETLTAHTVTFDPNGGTLSEGEMSSKSVFPGDAYGALPTPTRVNYRFDGWFTEKDGGTKVEETTIMSSRAAHTLYAHWTPIHVHAYTQQVQKPEALKTPADCTNNAVYYLSCACGEVSTNDADTFTAANTALDHDWGAWTQNSDEKTHTRICKRDTSHTETENCHGGTATCTQRATCTVCGAEYGDALGHDFTTSWTHDDNEHWKQCSRCDAKDDVSPHTWDSGTVTTAPTCTKAGEETYSCTECGATKTEPIDATGHSWKSDWTSDATHHWHECANESCDVTDNAEKNGYAEHSGGKATCTQNAVCEICKASYGSLDPNNHTDLKHIDAKAATAAEEGNIAYWYCGGCKKYFSDAAAIKEITKAATVTAKLPPKITAGDGAAVTQGEKKELSFTSDASFADFVRVELDGTALDEKNYAKREGSTIITLNRDFVAALSVGEHTLAIVSQHGTATAKFTVKAKPAETATPQPTVTPQPTPTVQPQPTVQPVSPILRTGDTANPALWFALLIVSGGAAIGITVASRKKKHNK</sequence>
<keyword evidence="6" id="KW-1185">Reference proteome</keyword>
<evidence type="ECO:0000256" key="3">
    <source>
        <dbReference type="SAM" id="Phobius"/>
    </source>
</evidence>
<organism evidence="5 6">
    <name type="scientific">Hominenteromicrobium mulieris</name>
    <dbReference type="NCBI Taxonomy" id="2885357"/>
    <lineage>
        <taxon>Bacteria</taxon>
        <taxon>Bacillati</taxon>
        <taxon>Bacillota</taxon>
        <taxon>Clostridia</taxon>
        <taxon>Eubacteriales</taxon>
        <taxon>Oscillospiraceae</taxon>
        <taxon>Hominenteromicrobium</taxon>
    </lineage>
</organism>
<dbReference type="Pfam" id="PF09479">
    <property type="entry name" value="Flg_new"/>
    <property type="match status" value="1"/>
</dbReference>
<evidence type="ECO:0000313" key="5">
    <source>
        <dbReference type="EMBL" id="MCC2137314.1"/>
    </source>
</evidence>
<dbReference type="Gene3D" id="2.60.40.4270">
    <property type="entry name" value="Listeria-Bacteroides repeat domain"/>
    <property type="match status" value="1"/>
</dbReference>
<dbReference type="InterPro" id="IPR042229">
    <property type="entry name" value="Listeria/Bacterioides_rpt_sf"/>
</dbReference>
<evidence type="ECO:0000256" key="2">
    <source>
        <dbReference type="SAM" id="MobiDB-lite"/>
    </source>
</evidence>
<feature type="transmembrane region" description="Helical" evidence="3">
    <location>
        <begin position="1064"/>
        <end position="1083"/>
    </location>
</feature>
<protein>
    <submittedName>
        <fullName evidence="5">InlB B-repeat-containing protein</fullName>
    </submittedName>
</protein>